<evidence type="ECO:0000313" key="1">
    <source>
        <dbReference type="EMBL" id="KAK6639439.1"/>
    </source>
</evidence>
<dbReference type="Proteomes" id="UP001372834">
    <property type="component" value="Unassembled WGS sequence"/>
</dbReference>
<sequence>MRRWLACRIEFDFVLEKEFKFDRGKSSGKEEFLKTRKREWTKEGMLEKGGFLAPPCAEVPGGVASSSTLTLFSALTSQPPLLDLRN</sequence>
<name>A0AAN8S8S8_POLSC</name>
<proteinExistence type="predicted"/>
<protein>
    <submittedName>
        <fullName evidence="1">Uncharacterized protein</fullName>
    </submittedName>
</protein>
<reference evidence="1 2" key="1">
    <citation type="submission" date="2023-10" db="EMBL/GenBank/DDBJ databases">
        <title>Genomes of two closely related lineages of the louse Polyplax serrata with different host specificities.</title>
        <authorList>
            <person name="Martinu J."/>
            <person name="Tarabai H."/>
            <person name="Stefka J."/>
            <person name="Hypsa V."/>
        </authorList>
    </citation>
    <scope>NUCLEOTIDE SEQUENCE [LARGE SCALE GENOMIC DNA]</scope>
    <source>
        <strain evidence="1">HR10_N</strain>
    </source>
</reference>
<evidence type="ECO:0000313" key="2">
    <source>
        <dbReference type="Proteomes" id="UP001372834"/>
    </source>
</evidence>
<gene>
    <name evidence="1" type="ORF">RUM43_007712</name>
</gene>
<organism evidence="1 2">
    <name type="scientific">Polyplax serrata</name>
    <name type="common">Common mouse louse</name>
    <dbReference type="NCBI Taxonomy" id="468196"/>
    <lineage>
        <taxon>Eukaryota</taxon>
        <taxon>Metazoa</taxon>
        <taxon>Ecdysozoa</taxon>
        <taxon>Arthropoda</taxon>
        <taxon>Hexapoda</taxon>
        <taxon>Insecta</taxon>
        <taxon>Pterygota</taxon>
        <taxon>Neoptera</taxon>
        <taxon>Paraneoptera</taxon>
        <taxon>Psocodea</taxon>
        <taxon>Troctomorpha</taxon>
        <taxon>Phthiraptera</taxon>
        <taxon>Anoplura</taxon>
        <taxon>Polyplacidae</taxon>
        <taxon>Polyplax</taxon>
    </lineage>
</organism>
<dbReference type="AlphaFoldDB" id="A0AAN8S8S8"/>
<dbReference type="EMBL" id="JAWJWE010000003">
    <property type="protein sequence ID" value="KAK6639439.1"/>
    <property type="molecule type" value="Genomic_DNA"/>
</dbReference>
<accession>A0AAN8S8S8</accession>
<comment type="caution">
    <text evidence="1">The sequence shown here is derived from an EMBL/GenBank/DDBJ whole genome shotgun (WGS) entry which is preliminary data.</text>
</comment>